<keyword evidence="2" id="KW-1185">Reference proteome</keyword>
<name>A0A7N9CEI0_MACFA</name>
<evidence type="ECO:0000313" key="2">
    <source>
        <dbReference type="Proteomes" id="UP000233100"/>
    </source>
</evidence>
<reference evidence="1" key="2">
    <citation type="submission" date="2025-08" db="UniProtKB">
        <authorList>
            <consortium name="Ensembl"/>
        </authorList>
    </citation>
    <scope>IDENTIFICATION</scope>
</reference>
<organism evidence="1 2">
    <name type="scientific">Macaca fascicularis</name>
    <name type="common">Crab-eating macaque</name>
    <name type="synonym">Cynomolgus monkey</name>
    <dbReference type="NCBI Taxonomy" id="9541"/>
    <lineage>
        <taxon>Eukaryota</taxon>
        <taxon>Metazoa</taxon>
        <taxon>Chordata</taxon>
        <taxon>Craniata</taxon>
        <taxon>Vertebrata</taxon>
        <taxon>Euteleostomi</taxon>
        <taxon>Mammalia</taxon>
        <taxon>Eutheria</taxon>
        <taxon>Euarchontoglires</taxon>
        <taxon>Primates</taxon>
        <taxon>Haplorrhini</taxon>
        <taxon>Catarrhini</taxon>
        <taxon>Cercopithecidae</taxon>
        <taxon>Cercopithecinae</taxon>
        <taxon>Macaca</taxon>
    </lineage>
</organism>
<evidence type="ECO:0000313" key="1">
    <source>
        <dbReference type="Ensembl" id="ENSMFAP00000046739.1"/>
    </source>
</evidence>
<dbReference type="AlphaFoldDB" id="A0A7N9CEI0"/>
<sequence>ICWLIEFLFLPSHYIRCVTRRLVQKLCSKIHTHNVCVCYIYIIEPC</sequence>
<dbReference type="Proteomes" id="UP000233100">
    <property type="component" value="Chromosome 8"/>
</dbReference>
<dbReference type="Ensembl" id="ENSMFAT00000092178.1">
    <property type="protein sequence ID" value="ENSMFAP00000046739.1"/>
    <property type="gene ID" value="ENSMFAG00000057219.1"/>
</dbReference>
<reference evidence="1 2" key="1">
    <citation type="submission" date="2013-03" db="EMBL/GenBank/DDBJ databases">
        <authorList>
            <person name="Warren W."/>
            <person name="Wilson R.K."/>
        </authorList>
    </citation>
    <scope>NUCLEOTIDE SEQUENCE</scope>
</reference>
<proteinExistence type="predicted"/>
<reference evidence="1" key="3">
    <citation type="submission" date="2025-09" db="UniProtKB">
        <authorList>
            <consortium name="Ensembl"/>
        </authorList>
    </citation>
    <scope>IDENTIFICATION</scope>
</reference>
<accession>A0A7N9CEI0</accession>
<protein>
    <submittedName>
        <fullName evidence="1">Uncharacterized protein</fullName>
    </submittedName>
</protein>